<gene>
    <name evidence="1" type="ORF">NCS57_00924200</name>
</gene>
<accession>A0ACC0QRK5</accession>
<reference evidence="1" key="1">
    <citation type="submission" date="2022-06" db="EMBL/GenBank/DDBJ databases">
        <title>Fusarium solani species complex genomes reveal bases of compartmentalisation and animal pathogenesis.</title>
        <authorList>
            <person name="Tsai I.J."/>
        </authorList>
    </citation>
    <scope>NUCLEOTIDE SEQUENCE</scope>
    <source>
        <strain evidence="1">Fu6.1</strain>
    </source>
</reference>
<organism evidence="1 2">
    <name type="scientific">Fusarium keratoplasticum</name>
    <dbReference type="NCBI Taxonomy" id="1328300"/>
    <lineage>
        <taxon>Eukaryota</taxon>
        <taxon>Fungi</taxon>
        <taxon>Dikarya</taxon>
        <taxon>Ascomycota</taxon>
        <taxon>Pezizomycotina</taxon>
        <taxon>Sordariomycetes</taxon>
        <taxon>Hypocreomycetidae</taxon>
        <taxon>Hypocreales</taxon>
        <taxon>Nectriaceae</taxon>
        <taxon>Fusarium</taxon>
        <taxon>Fusarium solani species complex</taxon>
    </lineage>
</organism>
<keyword evidence="2" id="KW-1185">Reference proteome</keyword>
<evidence type="ECO:0000313" key="1">
    <source>
        <dbReference type="EMBL" id="KAI8663239.1"/>
    </source>
</evidence>
<protein>
    <submittedName>
        <fullName evidence="1">HET domain-containing protein</fullName>
    </submittedName>
</protein>
<name>A0ACC0QRK5_9HYPO</name>
<dbReference type="EMBL" id="CM046509">
    <property type="protein sequence ID" value="KAI8663239.1"/>
    <property type="molecule type" value="Genomic_DNA"/>
</dbReference>
<sequence length="694" mass="78838">MEAQPTHVHQPLPPLPALGQKPYYTRILTLFPGKIDAPLFCTMQIIDLNHPPFPFEALSYVWGKAKSPEHLFCDDGYLEITVNLDKALRHLRLSSMSRRLWVDAICIDQTDLSERARQVQYMRLVYKRASRVIVWLGGKQDWTETAITFAKELVSLKADFIENLGLPSGGEGAPAGDPAQTEQGRRSDAFSLLSNVYKSNQEGAEALSKLFGCEYFTRVWCIQEVVASSYSIVKLADLEIDMKDLLSLLPFVLDRRGLDLKPTPLQLWRIVYEMPLIYEQLKYSHPEGSIGTMLVVLTSIRDFGATDPRDRIFAILGITDEGLEPVYSITESNWLADVARKGYSWISRRINSISPALEPTRHPALIPNYNKSLQEVYQEFTRYCIWKPPRLLTVLGHVQHHEDPETVLGFPSWVPRFDQCRIVSKFIPELSDAGVPTKLRVYIAETHDNPFHPSSPFSNPIKEPDILQLNGFQVDTICTATDVFTQDADGTFSPTSLWSQLFPHPLFPREPGQVDQYQFSKMATDVAFLQTLCAGGMLSACSQLMNSSSRHGKTRQSRLEQSRRLAAQAILRWLRERPEVDCVAYPDLEPPPIDEFHVSPMERYQYQAVSLCANRKVYRTATGILGLGPKFLKPRDCIVVLFGGSFPIVLRPRGRDWILIGETYLHHDEVCLGQLATRAKSRRSQVNVTRFRIR</sequence>
<dbReference type="Proteomes" id="UP001065298">
    <property type="component" value="Chromosome 7"/>
</dbReference>
<comment type="caution">
    <text evidence="1">The sequence shown here is derived from an EMBL/GenBank/DDBJ whole genome shotgun (WGS) entry which is preliminary data.</text>
</comment>
<proteinExistence type="predicted"/>
<evidence type="ECO:0000313" key="2">
    <source>
        <dbReference type="Proteomes" id="UP001065298"/>
    </source>
</evidence>